<feature type="signal peptide" evidence="1">
    <location>
        <begin position="1"/>
        <end position="19"/>
    </location>
</feature>
<protein>
    <submittedName>
        <fullName evidence="2">Uncharacterized protein</fullName>
    </submittedName>
</protein>
<dbReference type="Proteomes" id="UP001321700">
    <property type="component" value="Unassembled WGS sequence"/>
</dbReference>
<dbReference type="EMBL" id="JAVBIK010000001">
    <property type="protein sequence ID" value="MDT7517884.1"/>
    <property type="molecule type" value="Genomic_DNA"/>
</dbReference>
<gene>
    <name evidence="2" type="ORF">RAE19_03870</name>
</gene>
<dbReference type="RefSeq" id="WP_313873683.1">
    <property type="nucleotide sequence ID" value="NZ_JAVBIK010000001.1"/>
</dbReference>
<sequence>MTRHFAGALVLLLPALSTAAPTHCTSAEEVVFSCPLQRTAKVVSVCASPRLLASPSKGYLVYRFGKLVAVELEFPKDKSGSPAKFVHSHYFRAQTDRTQLRFTSGDFTYELFDEYEQGAKPPSAVGVRVIQERTGQVTQLACGKGVIAHWNLIDGAVPANGD</sequence>
<organism evidence="2 3">
    <name type="scientific">Rhodoferax potami</name>
    <dbReference type="NCBI Taxonomy" id="3068338"/>
    <lineage>
        <taxon>Bacteria</taxon>
        <taxon>Pseudomonadati</taxon>
        <taxon>Pseudomonadota</taxon>
        <taxon>Betaproteobacteria</taxon>
        <taxon>Burkholderiales</taxon>
        <taxon>Comamonadaceae</taxon>
        <taxon>Rhodoferax</taxon>
    </lineage>
</organism>
<keyword evidence="3" id="KW-1185">Reference proteome</keyword>
<evidence type="ECO:0000313" key="2">
    <source>
        <dbReference type="EMBL" id="MDT7517884.1"/>
    </source>
</evidence>
<evidence type="ECO:0000313" key="3">
    <source>
        <dbReference type="Proteomes" id="UP001321700"/>
    </source>
</evidence>
<accession>A0ABU3KJC8</accession>
<comment type="caution">
    <text evidence="2">The sequence shown here is derived from an EMBL/GenBank/DDBJ whole genome shotgun (WGS) entry which is preliminary data.</text>
</comment>
<evidence type="ECO:0000256" key="1">
    <source>
        <dbReference type="SAM" id="SignalP"/>
    </source>
</evidence>
<keyword evidence="1" id="KW-0732">Signal</keyword>
<name>A0ABU3KJC8_9BURK</name>
<proteinExistence type="predicted"/>
<reference evidence="2 3" key="1">
    <citation type="submission" date="2023-08" db="EMBL/GenBank/DDBJ databases">
        <title>Rhodoferax potami sp. nov. and Rhodoferax mekongensis sp. nov., isolated from the Mekong River in Thailand.</title>
        <authorList>
            <person name="Kitikhun S."/>
            <person name="Charoenyingcharoen P."/>
            <person name="Siriarchawattana P."/>
            <person name="Likhitrattanapisal S."/>
            <person name="Nilsakha T."/>
            <person name="Chanpet A."/>
            <person name="Rattanawaree P."/>
            <person name="Ingsriswang S."/>
        </authorList>
    </citation>
    <scope>NUCLEOTIDE SEQUENCE [LARGE SCALE GENOMIC DNA]</scope>
    <source>
        <strain evidence="2 3">TBRC 17660</strain>
    </source>
</reference>
<feature type="chain" id="PRO_5046157844" evidence="1">
    <location>
        <begin position="20"/>
        <end position="162"/>
    </location>
</feature>